<feature type="transmembrane region" description="Helical" evidence="1">
    <location>
        <begin position="241"/>
        <end position="259"/>
    </location>
</feature>
<keyword evidence="3" id="KW-1185">Reference proteome</keyword>
<evidence type="ECO:0008006" key="4">
    <source>
        <dbReference type="Google" id="ProtNLM"/>
    </source>
</evidence>
<sequence>MKRSIGPQTADLMLGVAPHTMRPPHHTPRPAERIIIALFIAIPIACLVWMAVQWVNYGIDLPYFDDWRAYFDGTSGSFSLKYLFTPANDTLYAVGKLLESLTFIIFKGNSVVDQLISMTTTLGLLLLLQWLLLKSALDDSLLTACAFAFTLLMLQSDSYWGRQNIAYHQAVPLIFILGAVYILVVSRWPWPVRSFVLFVLGILSGLTYTSGAFSLLALAATLIVCIAINRRAFGDLTPDGVALFCASVITVIVQGYVLVFVQHGQVHSGTPWSLPNSPEFWFYLFGKVGRSLMLAGSHPLRSLLVVLLCMALAVTVAIAGLRNVKTAETRHSVPARSGLISLLLFASVFFYLLMVAAGRSDLRPANISTPLQLFAFGFARFHFFWATLIWPWVFAGAIVMATMLWPRKMDAIRIVAVVATSCVVVFTMAAGVFAHASYFRQTSDLTLRNGACLHAKLLNGGPIDCPTLYPRDMTLAYANAVKMGASFIRFFPPDLLERAPGNPTWNVLGKPIDGVTVSNAKAETRAGNQLNLSAGKDVQMAFSVGQAGDLHHCLAVRVDSTVGVENPTTVQLFYVPWGASTFSEANSRTRQIAAGNGNAVRFLVIEPHGFKNEFRLDPVSDSQPSVVKELNVSCVLREPGAAG</sequence>
<evidence type="ECO:0000313" key="3">
    <source>
        <dbReference type="Proteomes" id="UP001152178"/>
    </source>
</evidence>
<keyword evidence="1" id="KW-0472">Membrane</keyword>
<evidence type="ECO:0000313" key="2">
    <source>
        <dbReference type="EMBL" id="MCZ8543098.1"/>
    </source>
</evidence>
<keyword evidence="1" id="KW-1133">Transmembrane helix</keyword>
<dbReference type="EMBL" id="JAPFQA010000001">
    <property type="protein sequence ID" value="MCZ8543098.1"/>
    <property type="molecule type" value="Genomic_DNA"/>
</dbReference>
<feature type="transmembrane region" description="Helical" evidence="1">
    <location>
        <begin position="196"/>
        <end position="229"/>
    </location>
</feature>
<evidence type="ECO:0000256" key="1">
    <source>
        <dbReference type="SAM" id="Phobius"/>
    </source>
</evidence>
<name>A0ABT4QNG8_9HYPH</name>
<feature type="transmembrane region" description="Helical" evidence="1">
    <location>
        <begin position="166"/>
        <end position="184"/>
    </location>
</feature>
<dbReference type="RefSeq" id="WP_269903723.1">
    <property type="nucleotide sequence ID" value="NZ_JAPFQA010000001.1"/>
</dbReference>
<protein>
    <recommendedName>
        <fullName evidence="4">4-amino-4-deoxy-L-arabinose transferase</fullName>
    </recommendedName>
</protein>
<feature type="transmembrane region" description="Helical" evidence="1">
    <location>
        <begin position="34"/>
        <end position="55"/>
    </location>
</feature>
<feature type="transmembrane region" description="Helical" evidence="1">
    <location>
        <begin position="383"/>
        <end position="405"/>
    </location>
</feature>
<organism evidence="2 3">
    <name type="scientific">Mesorhizobium qingshengii</name>
    <dbReference type="NCBI Taxonomy" id="1165689"/>
    <lineage>
        <taxon>Bacteria</taxon>
        <taxon>Pseudomonadati</taxon>
        <taxon>Pseudomonadota</taxon>
        <taxon>Alphaproteobacteria</taxon>
        <taxon>Hyphomicrobiales</taxon>
        <taxon>Phyllobacteriaceae</taxon>
        <taxon>Mesorhizobium</taxon>
    </lineage>
</organism>
<keyword evidence="1" id="KW-0812">Transmembrane</keyword>
<dbReference type="Proteomes" id="UP001152178">
    <property type="component" value="Unassembled WGS sequence"/>
</dbReference>
<comment type="caution">
    <text evidence="2">The sequence shown here is derived from an EMBL/GenBank/DDBJ whole genome shotgun (WGS) entry which is preliminary data.</text>
</comment>
<proteinExistence type="predicted"/>
<feature type="transmembrane region" description="Helical" evidence="1">
    <location>
        <begin position="303"/>
        <end position="321"/>
    </location>
</feature>
<feature type="transmembrane region" description="Helical" evidence="1">
    <location>
        <begin position="412"/>
        <end position="434"/>
    </location>
</feature>
<feature type="transmembrane region" description="Helical" evidence="1">
    <location>
        <begin position="115"/>
        <end position="133"/>
    </location>
</feature>
<reference evidence="2" key="1">
    <citation type="submission" date="2022-11" db="EMBL/GenBank/DDBJ databases">
        <authorList>
            <person name="Coimbra C."/>
        </authorList>
    </citation>
    <scope>NUCLEOTIDE SEQUENCE</scope>
    <source>
        <strain evidence="2">Jales19</strain>
    </source>
</reference>
<gene>
    <name evidence="2" type="ORF">OOJ09_02815</name>
</gene>
<accession>A0ABT4QNG8</accession>
<feature type="transmembrane region" description="Helical" evidence="1">
    <location>
        <begin position="333"/>
        <end position="354"/>
    </location>
</feature>